<dbReference type="Pfam" id="PF00646">
    <property type="entry name" value="F-box"/>
    <property type="match status" value="1"/>
</dbReference>
<dbReference type="Gene3D" id="1.20.1280.50">
    <property type="match status" value="1"/>
</dbReference>
<evidence type="ECO:0000313" key="2">
    <source>
        <dbReference type="EMBL" id="KAK1371791.1"/>
    </source>
</evidence>
<reference evidence="2" key="1">
    <citation type="submission" date="2023-02" db="EMBL/GenBank/DDBJ databases">
        <title>Genome of toxic invasive species Heracleum sosnowskyi carries increased number of genes despite the absence of recent whole-genome duplications.</title>
        <authorList>
            <person name="Schelkunov M."/>
            <person name="Shtratnikova V."/>
            <person name="Makarenko M."/>
            <person name="Klepikova A."/>
            <person name="Omelchenko D."/>
            <person name="Novikova G."/>
            <person name="Obukhova E."/>
            <person name="Bogdanov V."/>
            <person name="Penin A."/>
            <person name="Logacheva M."/>
        </authorList>
    </citation>
    <scope>NUCLEOTIDE SEQUENCE</scope>
    <source>
        <strain evidence="2">Hsosn_3</strain>
        <tissue evidence="2">Leaf</tissue>
    </source>
</reference>
<evidence type="ECO:0000259" key="1">
    <source>
        <dbReference type="PROSITE" id="PS50181"/>
    </source>
</evidence>
<accession>A0AAD8MFS6</accession>
<feature type="domain" description="F-box" evidence="1">
    <location>
        <begin position="5"/>
        <end position="57"/>
    </location>
</feature>
<keyword evidence="3" id="KW-1185">Reference proteome</keyword>
<gene>
    <name evidence="2" type="ORF">POM88_037883</name>
</gene>
<reference evidence="2" key="2">
    <citation type="submission" date="2023-05" db="EMBL/GenBank/DDBJ databases">
        <authorList>
            <person name="Schelkunov M.I."/>
        </authorList>
    </citation>
    <scope>NUCLEOTIDE SEQUENCE</scope>
    <source>
        <strain evidence="2">Hsosn_3</strain>
        <tissue evidence="2">Leaf</tissue>
    </source>
</reference>
<dbReference type="InterPro" id="IPR050796">
    <property type="entry name" value="SCF_F-box_component"/>
</dbReference>
<evidence type="ECO:0000313" key="3">
    <source>
        <dbReference type="Proteomes" id="UP001237642"/>
    </source>
</evidence>
<dbReference type="PROSITE" id="PS50181">
    <property type="entry name" value="FBOX"/>
    <property type="match status" value="1"/>
</dbReference>
<dbReference type="SUPFAM" id="SSF81383">
    <property type="entry name" value="F-box domain"/>
    <property type="match status" value="1"/>
</dbReference>
<dbReference type="PANTHER" id="PTHR31672">
    <property type="entry name" value="BNACNNG10540D PROTEIN"/>
    <property type="match status" value="1"/>
</dbReference>
<organism evidence="2 3">
    <name type="scientific">Heracleum sosnowskyi</name>
    <dbReference type="NCBI Taxonomy" id="360622"/>
    <lineage>
        <taxon>Eukaryota</taxon>
        <taxon>Viridiplantae</taxon>
        <taxon>Streptophyta</taxon>
        <taxon>Embryophyta</taxon>
        <taxon>Tracheophyta</taxon>
        <taxon>Spermatophyta</taxon>
        <taxon>Magnoliopsida</taxon>
        <taxon>eudicotyledons</taxon>
        <taxon>Gunneridae</taxon>
        <taxon>Pentapetalae</taxon>
        <taxon>asterids</taxon>
        <taxon>campanulids</taxon>
        <taxon>Apiales</taxon>
        <taxon>Apiaceae</taxon>
        <taxon>Apioideae</taxon>
        <taxon>apioid superclade</taxon>
        <taxon>Tordylieae</taxon>
        <taxon>Tordyliinae</taxon>
        <taxon>Heracleum</taxon>
    </lineage>
</organism>
<sequence length="229" mass="26325">MSLSKMRSYDFPEEILSELFIRLPVKYLLRCRAVQKSWYHLTKSPIFMSLYISYQKMTAHYLLFHDVNNAVMTEIEWSALAFGFSPEVDDYVVVHVVKPSVTCAPDFGPYDEDYEQYPNTVVIGVYSLNTNSWKKICQDKVNDDKVGGFSWKKKMSVGLSENVPAEVLGIRNNGEPILAKSNNLISYDLDTHEPYYFVESTTYSYREEGSRSPYVISPFVETLVLLGID</sequence>
<protein>
    <recommendedName>
        <fullName evidence="1">F-box domain-containing protein</fullName>
    </recommendedName>
</protein>
<dbReference type="PANTHER" id="PTHR31672:SF13">
    <property type="entry name" value="F-BOX PROTEIN CPR30-LIKE"/>
    <property type="match status" value="1"/>
</dbReference>
<dbReference type="Proteomes" id="UP001237642">
    <property type="component" value="Unassembled WGS sequence"/>
</dbReference>
<name>A0AAD8MFS6_9APIA</name>
<dbReference type="AlphaFoldDB" id="A0AAD8MFS6"/>
<dbReference type="EMBL" id="JAUIZM010000008">
    <property type="protein sequence ID" value="KAK1371791.1"/>
    <property type="molecule type" value="Genomic_DNA"/>
</dbReference>
<proteinExistence type="predicted"/>
<comment type="caution">
    <text evidence="2">The sequence shown here is derived from an EMBL/GenBank/DDBJ whole genome shotgun (WGS) entry which is preliminary data.</text>
</comment>
<dbReference type="InterPro" id="IPR001810">
    <property type="entry name" value="F-box_dom"/>
</dbReference>
<dbReference type="InterPro" id="IPR036047">
    <property type="entry name" value="F-box-like_dom_sf"/>
</dbReference>